<gene>
    <name evidence="2" type="ORF">BDK51DRAFT_32187</name>
</gene>
<organism evidence="2 3">
    <name type="scientific">Blyttiomyces helicus</name>
    <dbReference type="NCBI Taxonomy" id="388810"/>
    <lineage>
        <taxon>Eukaryota</taxon>
        <taxon>Fungi</taxon>
        <taxon>Fungi incertae sedis</taxon>
        <taxon>Chytridiomycota</taxon>
        <taxon>Chytridiomycota incertae sedis</taxon>
        <taxon>Chytridiomycetes</taxon>
        <taxon>Chytridiomycetes incertae sedis</taxon>
        <taxon>Blyttiomyces</taxon>
    </lineage>
</organism>
<sequence>MPIDLPRSSRDYRNPWYDSSFKLIFTSKECLVTLLNSLLPMKIDEIHSVSRTVTRSAPPTPSTSAPVSPKIRKRPLSVPGLTSSFDDLTIANTEEVGKFPGDRVVGYDIRAVTMNNVTVDVEMQWAPHQFFLHRIEYYSSRLVGAQGYAGKKAPRDIVVKARMQDPDTEPPIKLSSIKGTPPQLHDRYVCWAQPTFDPENCIPKLDRNTPVMPLHCVVYYCLISLPAYRTQYVARKTTLETPSTSSILDMILSVLAYTGDDRIRADISDVILKHKKIQPLLEKLRGSAMSENDRFEYEADKRNEKDDASKLETEEARGLELGRELEAKSDVLKCAGVTEDVLRGWYKEEGISTPGK</sequence>
<feature type="compositionally biased region" description="Low complexity" evidence="1">
    <location>
        <begin position="52"/>
        <end position="69"/>
    </location>
</feature>
<dbReference type="PANTHER" id="PTHR41317">
    <property type="entry name" value="PD-(D_E)XK NUCLEASE FAMILY TRANSPOSASE"/>
    <property type="match status" value="1"/>
</dbReference>
<keyword evidence="3" id="KW-1185">Reference proteome</keyword>
<accession>A0A4P9VXX8</accession>
<evidence type="ECO:0000313" key="2">
    <source>
        <dbReference type="EMBL" id="RKO83148.1"/>
    </source>
</evidence>
<feature type="region of interest" description="Disordered" evidence="1">
    <location>
        <begin position="295"/>
        <end position="315"/>
    </location>
</feature>
<dbReference type="OrthoDB" id="10679642at2759"/>
<proteinExistence type="predicted"/>
<name>A0A4P9VXX8_9FUNG</name>
<dbReference type="AlphaFoldDB" id="A0A4P9VXX8"/>
<feature type="region of interest" description="Disordered" evidence="1">
    <location>
        <begin position="52"/>
        <end position="73"/>
    </location>
</feature>
<dbReference type="Pfam" id="PF12784">
    <property type="entry name" value="PDDEXK_2"/>
    <property type="match status" value="1"/>
</dbReference>
<reference evidence="3" key="1">
    <citation type="journal article" date="2018" name="Nat. Microbiol.">
        <title>Leveraging single-cell genomics to expand the fungal tree of life.</title>
        <authorList>
            <person name="Ahrendt S.R."/>
            <person name="Quandt C.A."/>
            <person name="Ciobanu D."/>
            <person name="Clum A."/>
            <person name="Salamov A."/>
            <person name="Andreopoulos B."/>
            <person name="Cheng J.F."/>
            <person name="Woyke T."/>
            <person name="Pelin A."/>
            <person name="Henrissat B."/>
            <person name="Reynolds N.K."/>
            <person name="Benny G.L."/>
            <person name="Smith M.E."/>
            <person name="James T.Y."/>
            <person name="Grigoriev I.V."/>
        </authorList>
    </citation>
    <scope>NUCLEOTIDE SEQUENCE [LARGE SCALE GENOMIC DNA]</scope>
</reference>
<protein>
    <submittedName>
        <fullName evidence="2">Uncharacterized protein</fullName>
    </submittedName>
</protein>
<dbReference type="PANTHER" id="PTHR41317:SF1">
    <property type="entry name" value="PD-(D_E)XK NUCLEASE FAMILY TRANSPOSASE"/>
    <property type="match status" value="1"/>
</dbReference>
<evidence type="ECO:0000313" key="3">
    <source>
        <dbReference type="Proteomes" id="UP000269721"/>
    </source>
</evidence>
<dbReference type="Proteomes" id="UP000269721">
    <property type="component" value="Unassembled WGS sequence"/>
</dbReference>
<evidence type="ECO:0000256" key="1">
    <source>
        <dbReference type="SAM" id="MobiDB-lite"/>
    </source>
</evidence>
<dbReference type="EMBL" id="ML001599">
    <property type="protein sequence ID" value="RKO83148.1"/>
    <property type="molecule type" value="Genomic_DNA"/>
</dbReference>